<dbReference type="Proteomes" id="UP000176527">
    <property type="component" value="Unassembled WGS sequence"/>
</dbReference>
<evidence type="ECO:0000256" key="9">
    <source>
        <dbReference type="HAMAP-Rule" id="MF_02075"/>
    </source>
</evidence>
<dbReference type="NCBIfam" id="NF003483">
    <property type="entry name" value="PRK05159.1"/>
    <property type="match status" value="1"/>
</dbReference>
<dbReference type="EC" id="6.1.1.12" evidence="9"/>
<dbReference type="GO" id="GO:0017101">
    <property type="term" value="C:aminoacyl-tRNA synthetase multienzyme complex"/>
    <property type="evidence" value="ECO:0007669"/>
    <property type="project" value="TreeGrafter"/>
</dbReference>
<feature type="binding site" evidence="9">
    <location>
        <position position="167"/>
    </location>
    <ligand>
        <name>L-aspartate</name>
        <dbReference type="ChEBI" id="CHEBI:29991"/>
    </ligand>
</feature>
<name>A0A1F5K9L1_9BACT</name>
<gene>
    <name evidence="9" type="primary">aspS</name>
    <name evidence="11" type="ORF">A3F00_04970</name>
</gene>
<comment type="similarity">
    <text evidence="2 9">Belongs to the class-II aminoacyl-tRNA synthetase family. Type 2 subfamily.</text>
</comment>
<dbReference type="HAMAP" id="MF_02075">
    <property type="entry name" value="Asp_tRNA_synth_type2"/>
    <property type="match status" value="1"/>
</dbReference>
<comment type="caution">
    <text evidence="9">Lacks conserved residue(s) required for the propagation of feature annotation.</text>
</comment>
<dbReference type="Gene3D" id="2.40.50.140">
    <property type="entry name" value="Nucleic acid-binding proteins"/>
    <property type="match status" value="1"/>
</dbReference>
<evidence type="ECO:0000313" key="11">
    <source>
        <dbReference type="EMBL" id="OGE37589.1"/>
    </source>
</evidence>
<proteinExistence type="inferred from homology"/>
<feature type="binding site" evidence="9">
    <location>
        <begin position="410"/>
        <end position="413"/>
    </location>
    <ligand>
        <name>ATP</name>
        <dbReference type="ChEBI" id="CHEBI:30616"/>
    </ligand>
</feature>
<sequence length="451" mass="51093">MERTLILDCNKKINEKVKICGFVQVRRDHGKIGFLDIMDRSGLIQVFCKGELLGDLHPQDVVCITGTVNKRPENLVNKNIPTGEIEISAEEIEILSKAAELPFDMGGKDLNLQLPTLLDFRSLTLRHPKVKAIFKVQEAILKGFRKAAEDLGCTEIVVPTIVAGATEGGAEVFKLEYFEHKAYLSQSPQLYKQMLVPVFERVFTVAKAYRAEPSVTTRHLTEATQLDIEVGFIEFEELLEILEGVAVKMLKTVEEECGEVLSEFGVEKIAFGSPREAGKIPRLTLREAQEVIFKEFGRDNRKEKDLTPQDEVDLCKWSLEKHGSDFMTITHFPTKAKPFYTMPDPKDPEYSLSYDLLFRGVEVLSGSQRINDYQQLVDSIKNRGMNPDSFEMYLQAFKFGMPPEGGFSFGLERVTMHVLNLANIREASLFPRDMERVDVRLSQSSKVKSQK</sequence>
<dbReference type="AlphaFoldDB" id="A0A1F5K9L1"/>
<dbReference type="InterPro" id="IPR006195">
    <property type="entry name" value="aa-tRNA-synth_II"/>
</dbReference>
<dbReference type="PANTHER" id="PTHR43450">
    <property type="entry name" value="ASPARTYL-TRNA SYNTHETASE"/>
    <property type="match status" value="1"/>
</dbReference>
<keyword evidence="4 9" id="KW-0436">Ligase</keyword>
<reference evidence="11 12" key="1">
    <citation type="journal article" date="2016" name="Nat. Commun.">
        <title>Thousands of microbial genomes shed light on interconnected biogeochemical processes in an aquifer system.</title>
        <authorList>
            <person name="Anantharaman K."/>
            <person name="Brown C.T."/>
            <person name="Hug L.A."/>
            <person name="Sharon I."/>
            <person name="Castelle C.J."/>
            <person name="Probst A.J."/>
            <person name="Thomas B.C."/>
            <person name="Singh A."/>
            <person name="Wilkins M.J."/>
            <person name="Karaoz U."/>
            <person name="Brodie E.L."/>
            <person name="Williams K.H."/>
            <person name="Hubbard S.S."/>
            <person name="Banfield J.F."/>
        </authorList>
    </citation>
    <scope>NUCLEOTIDE SEQUENCE [LARGE SCALE GENOMIC DNA]</scope>
</reference>
<comment type="catalytic activity">
    <reaction evidence="9">
        <text>tRNA(Asp) + L-aspartate + ATP = L-aspartyl-tRNA(Asp) + AMP + diphosphate</text>
        <dbReference type="Rhea" id="RHEA:19649"/>
        <dbReference type="Rhea" id="RHEA-COMP:9660"/>
        <dbReference type="Rhea" id="RHEA-COMP:9678"/>
        <dbReference type="ChEBI" id="CHEBI:29991"/>
        <dbReference type="ChEBI" id="CHEBI:30616"/>
        <dbReference type="ChEBI" id="CHEBI:33019"/>
        <dbReference type="ChEBI" id="CHEBI:78442"/>
        <dbReference type="ChEBI" id="CHEBI:78516"/>
        <dbReference type="ChEBI" id="CHEBI:456215"/>
        <dbReference type="EC" id="6.1.1.12"/>
    </reaction>
</comment>
<comment type="caution">
    <text evidence="11">The sequence shown here is derived from an EMBL/GenBank/DDBJ whole genome shotgun (WGS) entry which is preliminary data.</text>
</comment>
<keyword evidence="7 9" id="KW-0648">Protein biosynthesis</keyword>
<evidence type="ECO:0000256" key="7">
    <source>
        <dbReference type="ARBA" id="ARBA00022917"/>
    </source>
</evidence>
<dbReference type="GO" id="GO:0003723">
    <property type="term" value="F:RNA binding"/>
    <property type="evidence" value="ECO:0007669"/>
    <property type="project" value="TreeGrafter"/>
</dbReference>
<organism evidence="11 12">
    <name type="scientific">Candidatus Daviesbacteria bacterium RIFCSPHIGHO2_12_FULL_37_11</name>
    <dbReference type="NCBI Taxonomy" id="1797777"/>
    <lineage>
        <taxon>Bacteria</taxon>
        <taxon>Candidatus Daviesiibacteriota</taxon>
    </lineage>
</organism>
<dbReference type="GO" id="GO:0004815">
    <property type="term" value="F:aspartate-tRNA ligase activity"/>
    <property type="evidence" value="ECO:0007669"/>
    <property type="project" value="UniProtKB-UniRule"/>
</dbReference>
<dbReference type="SUPFAM" id="SSF55681">
    <property type="entry name" value="Class II aaRS and biotin synthetases"/>
    <property type="match status" value="1"/>
</dbReference>
<dbReference type="PROSITE" id="PS50862">
    <property type="entry name" value="AA_TRNA_LIGASE_II"/>
    <property type="match status" value="1"/>
</dbReference>
<feature type="binding site" evidence="9">
    <location>
        <begin position="210"/>
        <end position="212"/>
    </location>
    <ligand>
        <name>ATP</name>
        <dbReference type="ChEBI" id="CHEBI:30616"/>
    </ligand>
</feature>
<evidence type="ECO:0000256" key="3">
    <source>
        <dbReference type="ARBA" id="ARBA00022490"/>
    </source>
</evidence>
<feature type="binding site" evidence="9">
    <location>
        <position position="210"/>
    </location>
    <ligand>
        <name>L-aspartate</name>
        <dbReference type="ChEBI" id="CHEBI:29991"/>
    </ligand>
</feature>
<dbReference type="NCBIfam" id="TIGR00458">
    <property type="entry name" value="aspS_nondisc"/>
    <property type="match status" value="1"/>
</dbReference>
<evidence type="ECO:0000256" key="5">
    <source>
        <dbReference type="ARBA" id="ARBA00022741"/>
    </source>
</evidence>
<dbReference type="InterPro" id="IPR012340">
    <property type="entry name" value="NA-bd_OB-fold"/>
</dbReference>
<dbReference type="InterPro" id="IPR004364">
    <property type="entry name" value="Aa-tRNA-synt_II"/>
</dbReference>
<dbReference type="InterPro" id="IPR045864">
    <property type="entry name" value="aa-tRNA-synth_II/BPL/LPL"/>
</dbReference>
<dbReference type="InterPro" id="IPR004523">
    <property type="entry name" value="Asp-tRNA_synthase_2"/>
</dbReference>
<dbReference type="PRINTS" id="PR01042">
    <property type="entry name" value="TRNASYNTHASP"/>
</dbReference>
<dbReference type="SUPFAM" id="SSF50249">
    <property type="entry name" value="Nucleic acid-binding proteins"/>
    <property type="match status" value="1"/>
</dbReference>
<dbReference type="GO" id="GO:0005829">
    <property type="term" value="C:cytosol"/>
    <property type="evidence" value="ECO:0007669"/>
    <property type="project" value="TreeGrafter"/>
</dbReference>
<evidence type="ECO:0000259" key="10">
    <source>
        <dbReference type="PROSITE" id="PS50862"/>
    </source>
</evidence>
<evidence type="ECO:0000256" key="2">
    <source>
        <dbReference type="ARBA" id="ARBA00005312"/>
    </source>
</evidence>
<evidence type="ECO:0000313" key="12">
    <source>
        <dbReference type="Proteomes" id="UP000176527"/>
    </source>
</evidence>
<keyword evidence="5 9" id="KW-0547">Nucleotide-binding</keyword>
<evidence type="ECO:0000256" key="1">
    <source>
        <dbReference type="ARBA" id="ARBA00004496"/>
    </source>
</evidence>
<feature type="binding site" evidence="9">
    <location>
        <position position="365"/>
    </location>
    <ligand>
        <name>L-aspartate</name>
        <dbReference type="ChEBI" id="CHEBI:29991"/>
    </ligand>
</feature>
<dbReference type="Pfam" id="PF00152">
    <property type="entry name" value="tRNA-synt_2"/>
    <property type="match status" value="1"/>
</dbReference>
<evidence type="ECO:0000256" key="4">
    <source>
        <dbReference type="ARBA" id="ARBA00022598"/>
    </source>
</evidence>
<keyword evidence="8 9" id="KW-0030">Aminoacyl-tRNA synthetase</keyword>
<comment type="function">
    <text evidence="9">Catalyzes the attachment of L-aspartate to tRNA(Asp) in a two-step reaction: L-aspartate is first activated by ATP to form Asp-AMP and then transferred to the acceptor end of tRNA(Asp).</text>
</comment>
<protein>
    <recommendedName>
        <fullName evidence="9">Aspartate--tRNA ligase</fullName>
        <ecNumber evidence="9">6.1.1.12</ecNumber>
    </recommendedName>
    <alternativeName>
        <fullName evidence="9">Aspartyl-tRNA synthetase</fullName>
        <shortName evidence="9">AspRS</shortName>
    </alternativeName>
</protein>
<evidence type="ECO:0000256" key="8">
    <source>
        <dbReference type="ARBA" id="ARBA00023146"/>
    </source>
</evidence>
<feature type="region of interest" description="Aspartate" evidence="9">
    <location>
        <begin position="189"/>
        <end position="192"/>
    </location>
</feature>
<dbReference type="PANTHER" id="PTHR43450:SF1">
    <property type="entry name" value="ASPARTATE--TRNA LIGASE, CYTOPLASMIC"/>
    <property type="match status" value="1"/>
</dbReference>
<keyword evidence="3 9" id="KW-0963">Cytoplasm</keyword>
<comment type="subunit">
    <text evidence="9">Homodimer.</text>
</comment>
<feature type="binding site" evidence="9">
    <location>
        <position position="362"/>
    </location>
    <ligand>
        <name>ATP</name>
        <dbReference type="ChEBI" id="CHEBI:30616"/>
    </ligand>
</feature>
<dbReference type="Pfam" id="PF01336">
    <property type="entry name" value="tRNA_anti-codon"/>
    <property type="match status" value="1"/>
</dbReference>
<keyword evidence="6 9" id="KW-0067">ATP-binding</keyword>
<dbReference type="EMBL" id="MFDE01000039">
    <property type="protein sequence ID" value="OGE37589.1"/>
    <property type="molecule type" value="Genomic_DNA"/>
</dbReference>
<dbReference type="InterPro" id="IPR002312">
    <property type="entry name" value="Asp/Asn-tRNA-synth_IIb"/>
</dbReference>
<feature type="domain" description="Aminoacyl-transfer RNA synthetases class-II family profile" evidence="10">
    <location>
        <begin position="134"/>
        <end position="431"/>
    </location>
</feature>
<dbReference type="GO" id="GO:0005524">
    <property type="term" value="F:ATP binding"/>
    <property type="evidence" value="ECO:0007669"/>
    <property type="project" value="UniProtKB-UniRule"/>
</dbReference>
<evidence type="ECO:0000256" key="6">
    <source>
        <dbReference type="ARBA" id="ARBA00022840"/>
    </source>
</evidence>
<feature type="binding site" evidence="9">
    <location>
        <begin position="218"/>
        <end position="220"/>
    </location>
    <ligand>
        <name>ATP</name>
        <dbReference type="ChEBI" id="CHEBI:30616"/>
    </ligand>
</feature>
<feature type="binding site" evidence="9">
    <location>
        <position position="369"/>
    </location>
    <ligand>
        <name>L-aspartate</name>
        <dbReference type="ChEBI" id="CHEBI:29991"/>
    </ligand>
</feature>
<accession>A0A1F5K9L1</accession>
<dbReference type="GO" id="GO:0006422">
    <property type="term" value="P:aspartyl-tRNA aminoacylation"/>
    <property type="evidence" value="ECO:0007669"/>
    <property type="project" value="UniProtKB-UniRule"/>
</dbReference>
<comment type="subcellular location">
    <subcellularLocation>
        <location evidence="1 9">Cytoplasm</location>
    </subcellularLocation>
</comment>
<dbReference type="Gene3D" id="3.30.930.10">
    <property type="entry name" value="Bira Bifunctional Protein, Domain 2"/>
    <property type="match status" value="1"/>
</dbReference>
<dbReference type="InterPro" id="IPR004365">
    <property type="entry name" value="NA-bd_OB_tRNA"/>
</dbReference>